<reference evidence="2 3" key="1">
    <citation type="submission" date="2019-02" db="EMBL/GenBank/DDBJ databases">
        <title>Genome sequencing of the rare red list fungi Phellinidium pouzarii.</title>
        <authorList>
            <person name="Buettner E."/>
            <person name="Kellner H."/>
        </authorList>
    </citation>
    <scope>NUCLEOTIDE SEQUENCE [LARGE SCALE GENOMIC DNA]</scope>
    <source>
        <strain evidence="2 3">DSM 108285</strain>
    </source>
</reference>
<sequence length="148" mass="16125">MTLQCKDVQRIRQDEDIVCDEVRMQAACAIVGVGGGNSGSATDIVGFTDRQTRIVLHIHRAHILFPTHVNLLTCTHTKPHDPHQDLLLPPLFLRHNIPHTPHDAPTQPPPPPSHTSASAPPPFFSIASFSFSASTNTAHILTGIAREV</sequence>
<dbReference type="EMBL" id="SGPK01000858">
    <property type="protein sequence ID" value="THG96664.1"/>
    <property type="molecule type" value="Genomic_DNA"/>
</dbReference>
<organism evidence="2 3">
    <name type="scientific">Phellinidium pouzarii</name>
    <dbReference type="NCBI Taxonomy" id="167371"/>
    <lineage>
        <taxon>Eukaryota</taxon>
        <taxon>Fungi</taxon>
        <taxon>Dikarya</taxon>
        <taxon>Basidiomycota</taxon>
        <taxon>Agaricomycotina</taxon>
        <taxon>Agaricomycetes</taxon>
        <taxon>Hymenochaetales</taxon>
        <taxon>Hymenochaetaceae</taxon>
        <taxon>Phellinidium</taxon>
    </lineage>
</organism>
<gene>
    <name evidence="2" type="ORF">EW145_g7739</name>
</gene>
<accession>A0A4S4KER9</accession>
<dbReference type="Proteomes" id="UP000308199">
    <property type="component" value="Unassembled WGS sequence"/>
</dbReference>
<protein>
    <submittedName>
        <fullName evidence="2">Uncharacterized protein</fullName>
    </submittedName>
</protein>
<feature type="region of interest" description="Disordered" evidence="1">
    <location>
        <begin position="97"/>
        <end position="119"/>
    </location>
</feature>
<evidence type="ECO:0000256" key="1">
    <source>
        <dbReference type="SAM" id="MobiDB-lite"/>
    </source>
</evidence>
<evidence type="ECO:0000313" key="3">
    <source>
        <dbReference type="Proteomes" id="UP000308199"/>
    </source>
</evidence>
<evidence type="ECO:0000313" key="2">
    <source>
        <dbReference type="EMBL" id="THG96664.1"/>
    </source>
</evidence>
<feature type="compositionally biased region" description="Pro residues" evidence="1">
    <location>
        <begin position="106"/>
        <end position="119"/>
    </location>
</feature>
<proteinExistence type="predicted"/>
<comment type="caution">
    <text evidence="2">The sequence shown here is derived from an EMBL/GenBank/DDBJ whole genome shotgun (WGS) entry which is preliminary data.</text>
</comment>
<name>A0A4S4KER9_9AGAM</name>
<keyword evidence="3" id="KW-1185">Reference proteome</keyword>
<dbReference type="AlphaFoldDB" id="A0A4S4KER9"/>